<evidence type="ECO:0000256" key="4">
    <source>
        <dbReference type="ARBA" id="ARBA00022771"/>
    </source>
</evidence>
<comment type="caution">
    <text evidence="12">The sequence shown here is derived from an EMBL/GenBank/DDBJ whole genome shotgun (WGS) entry which is preliminary data.</text>
</comment>
<dbReference type="InterPro" id="IPR001357">
    <property type="entry name" value="BRCT_dom"/>
</dbReference>
<evidence type="ECO:0008006" key="14">
    <source>
        <dbReference type="Google" id="ProtNLM"/>
    </source>
</evidence>
<feature type="region of interest" description="Disordered" evidence="9">
    <location>
        <begin position="654"/>
        <end position="674"/>
    </location>
</feature>
<keyword evidence="4 8" id="KW-0479">Metal-binding</keyword>
<evidence type="ECO:0000256" key="8">
    <source>
        <dbReference type="PROSITE-ProRule" id="PRU00175"/>
    </source>
</evidence>
<feature type="compositionally biased region" description="Polar residues" evidence="9">
    <location>
        <begin position="531"/>
        <end position="545"/>
    </location>
</feature>
<feature type="region of interest" description="Disordered" evidence="9">
    <location>
        <begin position="199"/>
        <end position="232"/>
    </location>
</feature>
<dbReference type="SMART" id="SM00292">
    <property type="entry name" value="BRCT"/>
    <property type="match status" value="2"/>
</dbReference>
<feature type="domain" description="RING-type" evidence="10">
    <location>
        <begin position="24"/>
        <end position="57"/>
    </location>
</feature>
<feature type="region of interest" description="Disordered" evidence="9">
    <location>
        <begin position="292"/>
        <end position="319"/>
    </location>
</feature>
<feature type="compositionally biased region" description="Basic and acidic residues" evidence="9">
    <location>
        <begin position="211"/>
        <end position="224"/>
    </location>
</feature>
<dbReference type="GO" id="GO:0000724">
    <property type="term" value="P:double-strand break repair via homologous recombination"/>
    <property type="evidence" value="ECO:0007669"/>
    <property type="project" value="TreeGrafter"/>
</dbReference>
<dbReference type="PROSITE" id="PS50172">
    <property type="entry name" value="BRCT"/>
    <property type="match status" value="2"/>
</dbReference>
<evidence type="ECO:0000313" key="12">
    <source>
        <dbReference type="EMBL" id="CAK1600966.1"/>
    </source>
</evidence>
<dbReference type="GO" id="GO:0045944">
    <property type="term" value="P:positive regulation of transcription by RNA polymerase II"/>
    <property type="evidence" value="ECO:0007669"/>
    <property type="project" value="TreeGrafter"/>
</dbReference>
<organism evidence="12 13">
    <name type="scientific">Parnassius mnemosyne</name>
    <name type="common">clouded apollo</name>
    <dbReference type="NCBI Taxonomy" id="213953"/>
    <lineage>
        <taxon>Eukaryota</taxon>
        <taxon>Metazoa</taxon>
        <taxon>Ecdysozoa</taxon>
        <taxon>Arthropoda</taxon>
        <taxon>Hexapoda</taxon>
        <taxon>Insecta</taxon>
        <taxon>Pterygota</taxon>
        <taxon>Neoptera</taxon>
        <taxon>Endopterygota</taxon>
        <taxon>Lepidoptera</taxon>
        <taxon>Glossata</taxon>
        <taxon>Ditrysia</taxon>
        <taxon>Papilionoidea</taxon>
        <taxon>Papilionidae</taxon>
        <taxon>Parnassiinae</taxon>
        <taxon>Parnassini</taxon>
        <taxon>Parnassius</taxon>
        <taxon>Driopa</taxon>
    </lineage>
</organism>
<evidence type="ECO:0000256" key="3">
    <source>
        <dbReference type="ARBA" id="ARBA00022763"/>
    </source>
</evidence>
<dbReference type="EMBL" id="CAVLGL010000126">
    <property type="protein sequence ID" value="CAK1600966.1"/>
    <property type="molecule type" value="Genomic_DNA"/>
</dbReference>
<evidence type="ECO:0000313" key="13">
    <source>
        <dbReference type="Proteomes" id="UP001314205"/>
    </source>
</evidence>
<dbReference type="InterPro" id="IPR036420">
    <property type="entry name" value="BRCT_dom_sf"/>
</dbReference>
<evidence type="ECO:0000256" key="6">
    <source>
        <dbReference type="ARBA" id="ARBA00023204"/>
    </source>
</evidence>
<dbReference type="GO" id="GO:0070531">
    <property type="term" value="C:BRCA1-A complex"/>
    <property type="evidence" value="ECO:0007669"/>
    <property type="project" value="TreeGrafter"/>
</dbReference>
<dbReference type="SUPFAM" id="SSF52113">
    <property type="entry name" value="BRCT domain"/>
    <property type="match status" value="2"/>
</dbReference>
<dbReference type="InterPro" id="IPR013083">
    <property type="entry name" value="Znf_RING/FYVE/PHD"/>
</dbReference>
<evidence type="ECO:0000256" key="2">
    <source>
        <dbReference type="ARBA" id="ARBA00022737"/>
    </source>
</evidence>
<dbReference type="AlphaFoldDB" id="A0AAV1M030"/>
<evidence type="ECO:0000256" key="1">
    <source>
        <dbReference type="ARBA" id="ARBA00004123"/>
    </source>
</evidence>
<feature type="region of interest" description="Disordered" evidence="9">
    <location>
        <begin position="531"/>
        <end position="558"/>
    </location>
</feature>
<feature type="compositionally biased region" description="Low complexity" evidence="9">
    <location>
        <begin position="546"/>
        <end position="557"/>
    </location>
</feature>
<name>A0AAV1M030_9NEOP</name>
<evidence type="ECO:0000259" key="10">
    <source>
        <dbReference type="PROSITE" id="PS50089"/>
    </source>
</evidence>
<feature type="domain" description="BRCT" evidence="11">
    <location>
        <begin position="1102"/>
        <end position="1200"/>
    </location>
</feature>
<evidence type="ECO:0000259" key="11">
    <source>
        <dbReference type="PROSITE" id="PS50172"/>
    </source>
</evidence>
<keyword evidence="2" id="KW-0677">Repeat</keyword>
<keyword evidence="13" id="KW-1185">Reference proteome</keyword>
<dbReference type="GO" id="GO:0031436">
    <property type="term" value="C:BRCA1-BARD1 complex"/>
    <property type="evidence" value="ECO:0007669"/>
    <property type="project" value="TreeGrafter"/>
</dbReference>
<evidence type="ECO:0000256" key="9">
    <source>
        <dbReference type="SAM" id="MobiDB-lite"/>
    </source>
</evidence>
<dbReference type="Gene3D" id="3.40.50.10190">
    <property type="entry name" value="BRCT domain"/>
    <property type="match status" value="2"/>
</dbReference>
<feature type="compositionally biased region" description="Basic and acidic residues" evidence="9">
    <location>
        <begin position="655"/>
        <end position="670"/>
    </location>
</feature>
<feature type="domain" description="BRCT" evidence="11">
    <location>
        <begin position="991"/>
        <end position="1087"/>
    </location>
</feature>
<dbReference type="PROSITE" id="PS50089">
    <property type="entry name" value="ZF_RING_2"/>
    <property type="match status" value="1"/>
</dbReference>
<keyword evidence="7" id="KW-0539">Nucleus</keyword>
<dbReference type="Pfam" id="PF00533">
    <property type="entry name" value="BRCT"/>
    <property type="match status" value="1"/>
</dbReference>
<feature type="compositionally biased region" description="Basic and acidic residues" evidence="9">
    <location>
        <begin position="738"/>
        <end position="759"/>
    </location>
</feature>
<dbReference type="GO" id="GO:0008270">
    <property type="term" value="F:zinc ion binding"/>
    <property type="evidence" value="ECO:0007669"/>
    <property type="project" value="UniProtKB-KW"/>
</dbReference>
<evidence type="ECO:0000256" key="7">
    <source>
        <dbReference type="ARBA" id="ARBA00023242"/>
    </source>
</evidence>
<proteinExistence type="predicted"/>
<feature type="region of interest" description="Disordered" evidence="9">
    <location>
        <begin position="732"/>
        <end position="759"/>
    </location>
</feature>
<gene>
    <name evidence="12" type="ORF">PARMNEM_LOCUS19657</name>
</gene>
<dbReference type="PANTHER" id="PTHR13763:SF0">
    <property type="entry name" value="BREAST CANCER TYPE 1 SUSCEPTIBILITY PROTEIN"/>
    <property type="match status" value="1"/>
</dbReference>
<dbReference type="PANTHER" id="PTHR13763">
    <property type="entry name" value="BREAST CANCER TYPE 1 SUSCEPTIBILITY PROTEIN BRCA1"/>
    <property type="match status" value="1"/>
</dbReference>
<evidence type="ECO:0000256" key="5">
    <source>
        <dbReference type="ARBA" id="ARBA00022833"/>
    </source>
</evidence>
<keyword evidence="4 8" id="KW-0863">Zinc-finger</keyword>
<dbReference type="GO" id="GO:0004842">
    <property type="term" value="F:ubiquitin-protein transferase activity"/>
    <property type="evidence" value="ECO:0007669"/>
    <property type="project" value="TreeGrafter"/>
</dbReference>
<dbReference type="SUPFAM" id="SSF57850">
    <property type="entry name" value="RING/U-box"/>
    <property type="match status" value="1"/>
</dbReference>
<keyword evidence="3" id="KW-0227">DNA damage</keyword>
<sequence>MNLKGININLLTKLFSQQVDLGTCLECCRYYVAPATAACGHTLCLGCWRGRRKCPKCAIPVEKKNLQLNLPLQNFTQHIHLLVEAFEKLFNIKLDEFTLEAPNEKQQEEVSNKNVKDWLANSQNHFSAPISSQSTQDLDPHVEYITSEIQVHTTNVKTSSPGKKVYVPVPQSDYDKIEEITETEECLFVKQQHIADQVATEPSVINDDEYTTEKPRRSSRKKDTSSTLKGSVTEDVTEKISAKTSTIASSKPSSKMKQTWNNVKRMKKEFSRLNKENRNKLNVSIEMCKKTQVSNSKTKLSDKEKSPSPTPNIIEAVTPNIPPAGKELEKHALIDKHNTIQNTVNDKLQINTELRPKLATSVNHFNQENAEIIAEDSKCNLVNNEIMILEDKIILPQEQKNTPVAIEDRCTNEAVIDNSRVKFFKKSALHAKTKEKIEEFKCKDFNEITTDDIEISIKIGKTRTNIFIKKNENDVRLKINTDREVQTSLENDNNIYDLIRTSDCNKEETNIQNIEIDLIESKCTNNTQAKIVQSSKKPLPNQNLHKSSSTKKNTASADTVTAHFEITESVEKELSDIMECVESESIQNPKKDLTHRCQIINRTAVENLQSSSQKENIPDDNDLNFIDCESLKACSVQLLKTSKNVASKILLSTQSKDKQKQSDKRVRDINSDENLPVNKKQKILNEYKNIHVEKASKVIQENSKAVLNESECNNYDIVMGKVFANIDADIENNENDEDSNKRESHNTKNTRDRKEACDSEIENPKYSENIFSVVENDDNGQSKELNSQMAKATHQNKNPLTPNLCREFASLHKGDIETEDLMIELGTPFHESDDSDKSIVEDTPQKNVSIPKISKHKTEPSYEVESENKQLNTLNLIGNKENAKSVITLSDSVTDLSKRTKENTILETNTDRQTLGTPLTINKFVDEVTHKSTPMVRKSLNFNRENIEENDPEQTLCPSSIALANTTQEKEFMNEIFEQSPNLPVYKALPVLSRINRPTKFCIAGSCLTANEVIKLKLLCKERGWSYVDKYTKELTHLVVGVDEENRSLRSVKYMCALAAGKWIISYAWVEKCIQTKTIVSEELYETLDSTGEPGPRRSRLAKHKLFQGITFYCMEPFSVLDVGTLKEILESAGGRVVEEAREVRVVNEKPGLLLAEPEHTQEDRFMYLAMELSIVPVNFEWVLNCLGGYTLTSIHELLLCPSSLLPPITNKWPTPLLARDFD</sequence>
<dbReference type="InterPro" id="IPR031099">
    <property type="entry name" value="BRCA1-associated"/>
</dbReference>
<dbReference type="Gene3D" id="3.30.40.10">
    <property type="entry name" value="Zinc/RING finger domain, C3HC4 (zinc finger)"/>
    <property type="match status" value="1"/>
</dbReference>
<comment type="subcellular location">
    <subcellularLocation>
        <location evidence="1">Nucleus</location>
    </subcellularLocation>
</comment>
<protein>
    <recommendedName>
        <fullName evidence="14">Breast cancer type 1 susceptibility protein homolog</fullName>
    </recommendedName>
</protein>
<accession>A0AAV1M030</accession>
<keyword evidence="6" id="KW-0234">DNA repair</keyword>
<dbReference type="InterPro" id="IPR001841">
    <property type="entry name" value="Znf_RING"/>
</dbReference>
<keyword evidence="5" id="KW-0862">Zinc</keyword>
<dbReference type="Proteomes" id="UP001314205">
    <property type="component" value="Unassembled WGS sequence"/>
</dbReference>
<reference evidence="12 13" key="1">
    <citation type="submission" date="2023-11" db="EMBL/GenBank/DDBJ databases">
        <authorList>
            <person name="Hedman E."/>
            <person name="Englund M."/>
            <person name="Stromberg M."/>
            <person name="Nyberg Akerstrom W."/>
            <person name="Nylinder S."/>
            <person name="Jareborg N."/>
            <person name="Kallberg Y."/>
            <person name="Kronander E."/>
        </authorList>
    </citation>
    <scope>NUCLEOTIDE SEQUENCE [LARGE SCALE GENOMIC DNA]</scope>
</reference>